<evidence type="ECO:0000313" key="1">
    <source>
        <dbReference type="EMBL" id="AKB76221.1"/>
    </source>
</evidence>
<dbReference type="KEGG" id="mls:MSLAZ_2960"/>
<reference evidence="1 2" key="1">
    <citation type="submission" date="2014-07" db="EMBL/GenBank/DDBJ databases">
        <title>Methanogenic archaea and the global carbon cycle.</title>
        <authorList>
            <person name="Henriksen J.R."/>
            <person name="Luke J."/>
            <person name="Reinhart S."/>
            <person name="Benedict M.N."/>
            <person name="Youngblut N.D."/>
            <person name="Metcalf M.E."/>
            <person name="Whitaker R.J."/>
            <person name="Metcalf W.W."/>
        </authorList>
    </citation>
    <scope>NUCLEOTIDE SEQUENCE [LARGE SCALE GENOMIC DNA]</scope>
    <source>
        <strain evidence="1 2">Z-7289</strain>
    </source>
</reference>
<dbReference type="GeneID" id="24807829"/>
<evidence type="ECO:0000313" key="2">
    <source>
        <dbReference type="Proteomes" id="UP000033072"/>
    </source>
</evidence>
<dbReference type="AlphaFoldDB" id="A0A0E3S6S8"/>
<name>A0A0E3S6S8_9EURY</name>
<sequence length="101" mass="11613">MRSQKAPKPENKMFYSSPLHPVIYKLELNHSSQKFLFRYSVIETSPQKYESDLSPGSLEYTDIYTGSGCSDLPTEVDFTMEDPYTYLEFTGSFSESSDIQQ</sequence>
<dbReference type="RefSeq" id="WP_048128328.1">
    <property type="nucleotide sequence ID" value="NZ_CP009515.1"/>
</dbReference>
<dbReference type="Proteomes" id="UP000033072">
    <property type="component" value="Chromosome"/>
</dbReference>
<gene>
    <name evidence="1" type="ORF">MSLAZ_2960</name>
</gene>
<protein>
    <submittedName>
        <fullName evidence="1">Uncharacterized protein</fullName>
    </submittedName>
</protein>
<keyword evidence="2" id="KW-1185">Reference proteome</keyword>
<dbReference type="HOGENOM" id="CLU_2285054_0_0_2"/>
<dbReference type="PATRIC" id="fig|1434111.4.peg.3910"/>
<proteinExistence type="predicted"/>
<organism evidence="1 2">
    <name type="scientific">Methanosarcina lacustris Z-7289</name>
    <dbReference type="NCBI Taxonomy" id="1434111"/>
    <lineage>
        <taxon>Archaea</taxon>
        <taxon>Methanobacteriati</taxon>
        <taxon>Methanobacteriota</taxon>
        <taxon>Stenosarchaea group</taxon>
        <taxon>Methanomicrobia</taxon>
        <taxon>Methanosarcinales</taxon>
        <taxon>Methanosarcinaceae</taxon>
        <taxon>Methanosarcina</taxon>
    </lineage>
</organism>
<dbReference type="EMBL" id="CP009515">
    <property type="protein sequence ID" value="AKB76221.1"/>
    <property type="molecule type" value="Genomic_DNA"/>
</dbReference>
<accession>A0A0E3S6S8</accession>
<dbReference type="OrthoDB" id="137299at2157"/>